<evidence type="ECO:0000256" key="3">
    <source>
        <dbReference type="ARBA" id="ARBA00022640"/>
    </source>
</evidence>
<dbReference type="SMART" id="SM00727">
    <property type="entry name" value="STI1"/>
    <property type="match status" value="2"/>
</dbReference>
<comment type="caution">
    <text evidence="17">The sequence shown here is derived from an EMBL/GenBank/DDBJ whole genome shotgun (WGS) entry which is preliminary data.</text>
</comment>
<keyword evidence="9" id="KW-1133">Transmembrane helix</keyword>
<feature type="domain" description="STI1" evidence="16">
    <location>
        <begin position="319"/>
        <end position="358"/>
    </location>
</feature>
<evidence type="ECO:0000256" key="14">
    <source>
        <dbReference type="ARBA" id="ARBA00082202"/>
    </source>
</evidence>
<protein>
    <recommendedName>
        <fullName evidence="13">Protein TIC 40, chloroplastic</fullName>
    </recommendedName>
    <alternativeName>
        <fullName evidence="14">Translocon at the inner envelope membrane of chloroplasts 40</fullName>
    </alternativeName>
</protein>
<dbReference type="GO" id="GO:0009535">
    <property type="term" value="C:chloroplast thylakoid membrane"/>
    <property type="evidence" value="ECO:0007669"/>
    <property type="project" value="TreeGrafter"/>
</dbReference>
<evidence type="ECO:0000256" key="1">
    <source>
        <dbReference type="ARBA" id="ARBA00022448"/>
    </source>
</evidence>
<dbReference type="Gene3D" id="1.10.260.100">
    <property type="match status" value="1"/>
</dbReference>
<keyword evidence="8" id="KW-0809">Transit peptide</keyword>
<dbReference type="PANTHER" id="PTHR47296">
    <property type="entry name" value="PROTEIN TIC 40, CHLOROPLASTIC"/>
    <property type="match status" value="1"/>
</dbReference>
<evidence type="ECO:0000256" key="13">
    <source>
        <dbReference type="ARBA" id="ARBA00070821"/>
    </source>
</evidence>
<comment type="function">
    <text evidence="11">Involved in protein precursor import into chloroplasts. Part of the motor complex consisting of a co-chaperone (TIC40) and a chaperone (HSP93) associated with the import channel (TIC110). Causes the release of bound transit peptides from TIC110 and stimulates ATP hydrolysis by HSP93. Involved in reinsertion of proteins from the chloroplast stroma into the inner membrane.</text>
</comment>
<dbReference type="GO" id="GO:0045037">
    <property type="term" value="P:protein import into chloroplast stroma"/>
    <property type="evidence" value="ECO:0007669"/>
    <property type="project" value="TreeGrafter"/>
</dbReference>
<keyword evidence="5" id="KW-0677">Repeat</keyword>
<keyword evidence="18" id="KW-1185">Reference proteome</keyword>
<keyword evidence="3" id="KW-0934">Plastid</keyword>
<keyword evidence="10" id="KW-0472">Membrane</keyword>
<accession>A0A843TM73</accession>
<reference evidence="17" key="1">
    <citation type="submission" date="2017-07" db="EMBL/GenBank/DDBJ databases">
        <title>Taro Niue Genome Assembly and Annotation.</title>
        <authorList>
            <person name="Atibalentja N."/>
            <person name="Keating K."/>
            <person name="Fields C.J."/>
        </authorList>
    </citation>
    <scope>NUCLEOTIDE SEQUENCE</scope>
    <source>
        <strain evidence="17">Niue_2</strain>
        <tissue evidence="17">Leaf</tissue>
    </source>
</reference>
<dbReference type="OrthoDB" id="533763at2759"/>
<evidence type="ECO:0000256" key="8">
    <source>
        <dbReference type="ARBA" id="ARBA00022946"/>
    </source>
</evidence>
<sequence length="383" mass="41748">MECLPLASAKPLAPCPLASSQLRRQPLLPSCLPAAPASGRTASRRVRFRVLAHGRGSGRGPSQRFSPNEVHRSFGSELGTTYLKQYAMKRAMTTMMEQMASGNSNFKNSGFSPSSPYPFPSAPFPPPPASSPVPGTSRPVTTIDVASAEVEATTTIEVRSDTDKTSERPRRYAFVDVSAEEISQKDPSTDAGIAEKGSSKEISDSSNEVSSNGSAVKEDQNPLKEQSEPRNAASVLSVDALEKMMEDPTVQKMSPRRTDNKAESAVRMRNPQYRQQLQDMLNNMGGSSDWDNRIMDSMKNFDLSSPEVKQQFDQIGLTPEDVISKIMANPELALAFQNPKVQAAIMDCSQNPFSIAKYQNDKEVMDVFNKISELFPGVTGGTP</sequence>
<name>A0A843TM73_COLES</name>
<evidence type="ECO:0000256" key="7">
    <source>
        <dbReference type="ARBA" id="ARBA00022927"/>
    </source>
</evidence>
<dbReference type="PANTHER" id="PTHR47296:SF1">
    <property type="entry name" value="PROTEIN TIC 40, CHLOROPLASTIC"/>
    <property type="match status" value="1"/>
</dbReference>
<evidence type="ECO:0000313" key="18">
    <source>
        <dbReference type="Proteomes" id="UP000652761"/>
    </source>
</evidence>
<dbReference type="Pfam" id="PF17830">
    <property type="entry name" value="STI1-HOP_DP"/>
    <property type="match status" value="1"/>
</dbReference>
<feature type="compositionally biased region" description="Basic and acidic residues" evidence="15">
    <location>
        <begin position="216"/>
        <end position="228"/>
    </location>
</feature>
<feature type="compositionally biased region" description="Low complexity" evidence="15">
    <location>
        <begin position="204"/>
        <end position="214"/>
    </location>
</feature>
<feature type="region of interest" description="Disordered" evidence="15">
    <location>
        <begin position="117"/>
        <end position="139"/>
    </location>
</feature>
<evidence type="ECO:0000256" key="9">
    <source>
        <dbReference type="ARBA" id="ARBA00022989"/>
    </source>
</evidence>
<evidence type="ECO:0000256" key="6">
    <source>
        <dbReference type="ARBA" id="ARBA00022780"/>
    </source>
</evidence>
<dbReference type="GO" id="GO:0009658">
    <property type="term" value="P:chloroplast organization"/>
    <property type="evidence" value="ECO:0007669"/>
    <property type="project" value="TreeGrafter"/>
</dbReference>
<evidence type="ECO:0000256" key="4">
    <source>
        <dbReference type="ARBA" id="ARBA00022692"/>
    </source>
</evidence>
<comment type="subcellular location">
    <subcellularLocation>
        <location evidence="12">Plastid</location>
        <location evidence="12">Chloroplast inner membrane</location>
        <topology evidence="12">Single-pass membrane protein</topology>
    </subcellularLocation>
</comment>
<feature type="region of interest" description="Disordered" evidence="15">
    <location>
        <begin position="154"/>
        <end position="234"/>
    </location>
</feature>
<keyword evidence="6" id="KW-1001">Plastid inner membrane</keyword>
<proteinExistence type="predicted"/>
<gene>
    <name evidence="17" type="ORF">Taro_003432</name>
</gene>
<evidence type="ECO:0000256" key="15">
    <source>
        <dbReference type="SAM" id="MobiDB-lite"/>
    </source>
</evidence>
<dbReference type="InterPro" id="IPR041243">
    <property type="entry name" value="STI1/HOP_DP"/>
</dbReference>
<organism evidence="17 18">
    <name type="scientific">Colocasia esculenta</name>
    <name type="common">Wild taro</name>
    <name type="synonym">Arum esculentum</name>
    <dbReference type="NCBI Taxonomy" id="4460"/>
    <lineage>
        <taxon>Eukaryota</taxon>
        <taxon>Viridiplantae</taxon>
        <taxon>Streptophyta</taxon>
        <taxon>Embryophyta</taxon>
        <taxon>Tracheophyta</taxon>
        <taxon>Spermatophyta</taxon>
        <taxon>Magnoliopsida</taxon>
        <taxon>Liliopsida</taxon>
        <taxon>Araceae</taxon>
        <taxon>Aroideae</taxon>
        <taxon>Colocasieae</taxon>
        <taxon>Colocasia</taxon>
    </lineage>
</organism>
<dbReference type="GO" id="GO:0009706">
    <property type="term" value="C:chloroplast inner membrane"/>
    <property type="evidence" value="ECO:0007669"/>
    <property type="project" value="UniProtKB-SubCell"/>
</dbReference>
<dbReference type="EMBL" id="NMUH01000089">
    <property type="protein sequence ID" value="MQL71157.1"/>
    <property type="molecule type" value="Genomic_DNA"/>
</dbReference>
<evidence type="ECO:0000313" key="17">
    <source>
        <dbReference type="EMBL" id="MQL71157.1"/>
    </source>
</evidence>
<dbReference type="InterPro" id="IPR006636">
    <property type="entry name" value="STI1_HS-bd"/>
</dbReference>
<dbReference type="FunFam" id="1.10.260.100:FF:000008">
    <property type="entry name" value="Protein TIC 40, chloroplastic"/>
    <property type="match status" value="1"/>
</dbReference>
<evidence type="ECO:0000256" key="2">
    <source>
        <dbReference type="ARBA" id="ARBA00022528"/>
    </source>
</evidence>
<keyword evidence="7" id="KW-0653">Protein transport</keyword>
<evidence type="ECO:0000256" key="11">
    <source>
        <dbReference type="ARBA" id="ARBA00056414"/>
    </source>
</evidence>
<feature type="domain" description="STI1" evidence="16">
    <location>
        <begin position="228"/>
        <end position="277"/>
    </location>
</feature>
<evidence type="ECO:0000256" key="5">
    <source>
        <dbReference type="ARBA" id="ARBA00022737"/>
    </source>
</evidence>
<keyword evidence="4" id="KW-0812">Transmembrane</keyword>
<feature type="compositionally biased region" description="Pro residues" evidence="15">
    <location>
        <begin position="117"/>
        <end position="131"/>
    </location>
</feature>
<dbReference type="AlphaFoldDB" id="A0A843TM73"/>
<evidence type="ECO:0000256" key="12">
    <source>
        <dbReference type="ARBA" id="ARBA00060470"/>
    </source>
</evidence>
<keyword evidence="1" id="KW-0813">Transport</keyword>
<dbReference type="Proteomes" id="UP000652761">
    <property type="component" value="Unassembled WGS sequence"/>
</dbReference>
<evidence type="ECO:0000256" key="10">
    <source>
        <dbReference type="ARBA" id="ARBA00023136"/>
    </source>
</evidence>
<evidence type="ECO:0000259" key="16">
    <source>
        <dbReference type="SMART" id="SM00727"/>
    </source>
</evidence>
<keyword evidence="2" id="KW-0150">Chloroplast</keyword>
<feature type="compositionally biased region" description="Basic and acidic residues" evidence="15">
    <location>
        <begin position="158"/>
        <end position="170"/>
    </location>
</feature>